<dbReference type="Gene3D" id="3.40.50.1820">
    <property type="entry name" value="alpha/beta hydrolase"/>
    <property type="match status" value="1"/>
</dbReference>
<dbReference type="Proteomes" id="UP000829685">
    <property type="component" value="Unassembled WGS sequence"/>
</dbReference>
<evidence type="ECO:0000313" key="4">
    <source>
        <dbReference type="Proteomes" id="UP000829685"/>
    </source>
</evidence>
<dbReference type="InterPro" id="IPR029058">
    <property type="entry name" value="AB_hydrolase_fold"/>
</dbReference>
<accession>A0A9P9WXS0</accession>
<evidence type="ECO:0000313" key="3">
    <source>
        <dbReference type="EMBL" id="KAI1881259.1"/>
    </source>
</evidence>
<comment type="caution">
    <text evidence="3">The sequence shown here is derived from an EMBL/GenBank/DDBJ whole genome shotgun (WGS) entry which is preliminary data.</text>
</comment>
<dbReference type="SUPFAM" id="SSF53474">
    <property type="entry name" value="alpha/beta-Hydrolases"/>
    <property type="match status" value="1"/>
</dbReference>
<dbReference type="PANTHER" id="PTHR10655:SF64">
    <property type="entry name" value="PHOSPHOLIPASE_CARBOXYLESTERASE_THIOESTERASE DOMAIN-CONTAINING PROTEIN"/>
    <property type="match status" value="1"/>
</dbReference>
<protein>
    <recommendedName>
        <fullName evidence="2">Phospholipase/carboxylesterase/thioesterase domain-containing protein</fullName>
    </recommendedName>
</protein>
<name>A0A9P9WXS0_9PEZI</name>
<dbReference type="InterPro" id="IPR003140">
    <property type="entry name" value="PLipase/COase/thioEstase"/>
</dbReference>
<comment type="similarity">
    <text evidence="1">Belongs to the AB hydrolase superfamily. AB hydrolase 2 family.</text>
</comment>
<keyword evidence="4" id="KW-1185">Reference proteome</keyword>
<dbReference type="GO" id="GO:0052689">
    <property type="term" value="F:carboxylic ester hydrolase activity"/>
    <property type="evidence" value="ECO:0007669"/>
    <property type="project" value="TreeGrafter"/>
</dbReference>
<dbReference type="GO" id="GO:0005737">
    <property type="term" value="C:cytoplasm"/>
    <property type="evidence" value="ECO:0007669"/>
    <property type="project" value="TreeGrafter"/>
</dbReference>
<feature type="domain" description="Phospholipase/carboxylesterase/thioesterase" evidence="2">
    <location>
        <begin position="235"/>
        <end position="302"/>
    </location>
</feature>
<proteinExistence type="inferred from homology"/>
<dbReference type="GO" id="GO:0008474">
    <property type="term" value="F:palmitoyl-(protein) hydrolase activity"/>
    <property type="evidence" value="ECO:0007669"/>
    <property type="project" value="TreeGrafter"/>
</dbReference>
<dbReference type="EMBL" id="JAFIMR010000001">
    <property type="protein sequence ID" value="KAI1881259.1"/>
    <property type="molecule type" value="Genomic_DNA"/>
</dbReference>
<sequence length="309" mass="34196">MADYPEPFVVQPRALPHKQTFILLHGRGSSGEKFGSVLLDTPISCPRGSSVLDNSQKSTLTSVFPHARFIFPSAARRRATVYKRALTHQWFDNWKLDPPATDREDLQVLGLQETTSYLHRILEREIALVPGGAKSVVFGGLSQGCAASLTALLLWEGDAFCAAVGMCGWLPFAARMGEQVGEMSCQLQGEDGGEDVFDPFARDHLDDDATTQTDPASRALSWLRDEIQVPPTQNGNELKFRDVPLFLGHGVQDDRVDVVLGQEASRCLTTLGMSVSWNEYGDLGHWYSETLLQDMVDFLRSHLPVDFNS</sequence>
<organism evidence="3 4">
    <name type="scientific">Neoarthrinium moseri</name>
    <dbReference type="NCBI Taxonomy" id="1658444"/>
    <lineage>
        <taxon>Eukaryota</taxon>
        <taxon>Fungi</taxon>
        <taxon>Dikarya</taxon>
        <taxon>Ascomycota</taxon>
        <taxon>Pezizomycotina</taxon>
        <taxon>Sordariomycetes</taxon>
        <taxon>Xylariomycetidae</taxon>
        <taxon>Amphisphaeriales</taxon>
        <taxon>Apiosporaceae</taxon>
        <taxon>Neoarthrinium</taxon>
    </lineage>
</organism>
<evidence type="ECO:0000259" key="2">
    <source>
        <dbReference type="Pfam" id="PF02230"/>
    </source>
</evidence>
<reference evidence="3" key="1">
    <citation type="submission" date="2021-03" db="EMBL/GenBank/DDBJ databases">
        <title>Revisited historic fungal species revealed as producer of novel bioactive compounds through whole genome sequencing and comparative genomics.</title>
        <authorList>
            <person name="Vignolle G.A."/>
            <person name="Hochenegger N."/>
            <person name="Mach R.L."/>
            <person name="Mach-Aigner A.R."/>
            <person name="Javad Rahimi M."/>
            <person name="Salim K.A."/>
            <person name="Chan C.M."/>
            <person name="Lim L.B.L."/>
            <person name="Cai F."/>
            <person name="Druzhinina I.S."/>
            <person name="U'Ren J.M."/>
            <person name="Derntl C."/>
        </authorList>
    </citation>
    <scope>NUCLEOTIDE SEQUENCE</scope>
    <source>
        <strain evidence="3">TUCIM 5799</strain>
    </source>
</reference>
<dbReference type="OrthoDB" id="2418081at2759"/>
<gene>
    <name evidence="3" type="ORF">JX265_000085</name>
</gene>
<dbReference type="AlphaFoldDB" id="A0A9P9WXS0"/>
<dbReference type="InterPro" id="IPR050565">
    <property type="entry name" value="LYPA1-2/EST-like"/>
</dbReference>
<dbReference type="PANTHER" id="PTHR10655">
    <property type="entry name" value="LYSOPHOSPHOLIPASE-RELATED"/>
    <property type="match status" value="1"/>
</dbReference>
<dbReference type="Pfam" id="PF02230">
    <property type="entry name" value="Abhydrolase_2"/>
    <property type="match status" value="2"/>
</dbReference>
<evidence type="ECO:0000256" key="1">
    <source>
        <dbReference type="ARBA" id="ARBA00006499"/>
    </source>
</evidence>
<feature type="domain" description="Phospholipase/carboxylesterase/thioesterase" evidence="2">
    <location>
        <begin position="8"/>
        <end position="178"/>
    </location>
</feature>